<evidence type="ECO:0000256" key="3">
    <source>
        <dbReference type="ARBA" id="ARBA00022723"/>
    </source>
</evidence>
<dbReference type="Gene3D" id="3.60.10.10">
    <property type="entry name" value="Endonuclease/exonuclease/phosphatase"/>
    <property type="match status" value="2"/>
</dbReference>
<dbReference type="EMBL" id="KN640334">
    <property type="protein sequence ID" value="KHN47684.1"/>
    <property type="molecule type" value="Genomic_DNA"/>
</dbReference>
<evidence type="ECO:0000256" key="2">
    <source>
        <dbReference type="ARBA" id="ARBA00007092"/>
    </source>
</evidence>
<evidence type="ECO:0000259" key="6">
    <source>
        <dbReference type="Pfam" id="PF03372"/>
    </source>
</evidence>
<reference evidence="7" key="1">
    <citation type="submission" date="2014-07" db="EMBL/GenBank/DDBJ databases">
        <title>Identification of a novel salt tolerance gene in wild soybean by whole-genome sequencing.</title>
        <authorList>
            <person name="Lam H.-M."/>
            <person name="Qi X."/>
            <person name="Li M.-W."/>
            <person name="Liu X."/>
            <person name="Xie M."/>
            <person name="Ni M."/>
            <person name="Xu X."/>
        </authorList>
    </citation>
    <scope>NUCLEOTIDE SEQUENCE [LARGE SCALE GENOMIC DNA]</scope>
    <source>
        <tissue evidence="7">Root</tissue>
    </source>
</reference>
<dbReference type="Pfam" id="PF03372">
    <property type="entry name" value="Exo_endo_phos"/>
    <property type="match status" value="1"/>
</dbReference>
<gene>
    <name evidence="7" type="ORF">glysoja_044684</name>
</gene>
<accession>A0A0B2ST32</accession>
<feature type="non-terminal residue" evidence="7">
    <location>
        <position position="179"/>
    </location>
</feature>
<dbReference type="GO" id="GO:0008081">
    <property type="term" value="F:phosphoric diester hydrolase activity"/>
    <property type="evidence" value="ECO:0007669"/>
    <property type="project" value="TreeGrafter"/>
</dbReference>
<keyword evidence="4" id="KW-0378">Hydrolase</keyword>
<evidence type="ECO:0000256" key="5">
    <source>
        <dbReference type="ARBA" id="ARBA00022842"/>
    </source>
</evidence>
<dbReference type="SUPFAM" id="SSF56219">
    <property type="entry name" value="DNase I-like"/>
    <property type="match status" value="1"/>
</dbReference>
<dbReference type="GO" id="GO:0006284">
    <property type="term" value="P:base-excision repair"/>
    <property type="evidence" value="ECO:0007669"/>
    <property type="project" value="TreeGrafter"/>
</dbReference>
<dbReference type="GO" id="GO:0005634">
    <property type="term" value="C:nucleus"/>
    <property type="evidence" value="ECO:0007669"/>
    <property type="project" value="TreeGrafter"/>
</dbReference>
<dbReference type="GO" id="GO:0003906">
    <property type="term" value="F:DNA-(apurinic or apyrimidinic site) endonuclease activity"/>
    <property type="evidence" value="ECO:0007669"/>
    <property type="project" value="TreeGrafter"/>
</dbReference>
<keyword evidence="3" id="KW-0479">Metal-binding</keyword>
<comment type="cofactor">
    <cofactor evidence="1">
        <name>Mg(2+)</name>
        <dbReference type="ChEBI" id="CHEBI:18420"/>
    </cofactor>
</comment>
<organism evidence="7">
    <name type="scientific">Glycine soja</name>
    <name type="common">Wild soybean</name>
    <dbReference type="NCBI Taxonomy" id="3848"/>
    <lineage>
        <taxon>Eukaryota</taxon>
        <taxon>Viridiplantae</taxon>
        <taxon>Streptophyta</taxon>
        <taxon>Embryophyta</taxon>
        <taxon>Tracheophyta</taxon>
        <taxon>Spermatophyta</taxon>
        <taxon>Magnoliopsida</taxon>
        <taxon>eudicotyledons</taxon>
        <taxon>Gunneridae</taxon>
        <taxon>Pentapetalae</taxon>
        <taxon>rosids</taxon>
        <taxon>fabids</taxon>
        <taxon>Fabales</taxon>
        <taxon>Fabaceae</taxon>
        <taxon>Papilionoideae</taxon>
        <taxon>50 kb inversion clade</taxon>
        <taxon>NPAAA clade</taxon>
        <taxon>indigoferoid/millettioid clade</taxon>
        <taxon>Phaseoleae</taxon>
        <taxon>Glycine</taxon>
        <taxon>Glycine subgen. Soja</taxon>
    </lineage>
</organism>
<dbReference type="Proteomes" id="UP000053555">
    <property type="component" value="Unassembled WGS sequence"/>
</dbReference>
<dbReference type="GO" id="GO:0008311">
    <property type="term" value="F:double-stranded DNA 3'-5' DNA exonuclease activity"/>
    <property type="evidence" value="ECO:0007669"/>
    <property type="project" value="TreeGrafter"/>
</dbReference>
<dbReference type="PANTHER" id="PTHR22748:SF11">
    <property type="entry name" value="OS07G0184032 PROTEIN"/>
    <property type="match status" value="1"/>
</dbReference>
<dbReference type="InterPro" id="IPR004808">
    <property type="entry name" value="AP_endonuc_1"/>
</dbReference>
<proteinExistence type="inferred from homology"/>
<evidence type="ECO:0000256" key="1">
    <source>
        <dbReference type="ARBA" id="ARBA00001946"/>
    </source>
</evidence>
<dbReference type="GO" id="GO:0046872">
    <property type="term" value="F:metal ion binding"/>
    <property type="evidence" value="ECO:0007669"/>
    <property type="project" value="UniProtKB-KW"/>
</dbReference>
<dbReference type="AlphaFoldDB" id="A0A0B2ST32"/>
<evidence type="ECO:0000313" key="7">
    <source>
        <dbReference type="EMBL" id="KHN47684.1"/>
    </source>
</evidence>
<keyword evidence="5" id="KW-0460">Magnesium</keyword>
<dbReference type="InterPro" id="IPR036691">
    <property type="entry name" value="Endo/exonu/phosph_ase_sf"/>
</dbReference>
<dbReference type="PANTHER" id="PTHR22748">
    <property type="entry name" value="AP ENDONUCLEASE"/>
    <property type="match status" value="1"/>
</dbReference>
<sequence>MNILSYNIRGLGRGVKWPAIRKLITQNQVDLLCIQETKKEKIERALCQALWGDTTLSWEIYPAINSAGGLLCIWNDSIRALWASIRQLKQLQTGGIWCILGDFNSIRHLAERMTTSQRQGDPNSKLEFNDWISALEVEEVPCLGRKFTWIRPNGTAKSKLDRAKIVDWGPKPFRVLDCW</sequence>
<comment type="similarity">
    <text evidence="2">Belongs to the DNA repair enzymes AP/ExoA family.</text>
</comment>
<evidence type="ECO:0000256" key="4">
    <source>
        <dbReference type="ARBA" id="ARBA00022801"/>
    </source>
</evidence>
<protein>
    <recommendedName>
        <fullName evidence="6">Endonuclease/exonuclease/phosphatase domain-containing protein</fullName>
    </recommendedName>
</protein>
<feature type="domain" description="Endonuclease/exonuclease/phosphatase" evidence="6">
    <location>
        <begin position="4"/>
        <end position="162"/>
    </location>
</feature>
<dbReference type="InterPro" id="IPR005135">
    <property type="entry name" value="Endo/exonuclease/phosphatase"/>
</dbReference>
<name>A0A0B2ST32_GLYSO</name>